<keyword evidence="9" id="KW-0408">Iron</keyword>
<dbReference type="InterPro" id="IPR050612">
    <property type="entry name" value="Prok_Mopterin_Oxidored"/>
</dbReference>
<evidence type="ECO:0000256" key="1">
    <source>
        <dbReference type="ARBA" id="ARBA00004418"/>
    </source>
</evidence>
<dbReference type="RefSeq" id="WP_208596653.1">
    <property type="nucleotide sequence ID" value="NZ_FMXO01000016.1"/>
</dbReference>
<evidence type="ECO:0000256" key="6">
    <source>
        <dbReference type="ARBA" id="ARBA00022723"/>
    </source>
</evidence>
<dbReference type="AlphaFoldDB" id="A0A1G6E7S7"/>
<dbReference type="GO" id="GO:0043546">
    <property type="term" value="F:molybdopterin cofactor binding"/>
    <property type="evidence" value="ECO:0007669"/>
    <property type="project" value="InterPro"/>
</dbReference>
<dbReference type="Pfam" id="PF00384">
    <property type="entry name" value="Molybdopterin"/>
    <property type="match status" value="1"/>
</dbReference>
<dbReference type="GO" id="GO:0042597">
    <property type="term" value="C:periplasmic space"/>
    <property type="evidence" value="ECO:0007669"/>
    <property type="project" value="UniProtKB-SubCell"/>
</dbReference>
<dbReference type="PROSITE" id="PS51318">
    <property type="entry name" value="TAT"/>
    <property type="match status" value="1"/>
</dbReference>
<evidence type="ECO:0000259" key="11">
    <source>
        <dbReference type="PROSITE" id="PS51669"/>
    </source>
</evidence>
<sequence>MKELDIDGMQGKGGVINRRSFVKGAAAACAGLATGGPALRALAPDTAHAKGALAEGKWVSSCCVGCTSWCSKQVYVINGRAVKIRGNPHSKTNGINSCPRAHLALQQVYDPDRVKSPMKRTNPKKGRNEDPGFVPISWDEALDMLADRIMELREKDETHKFMLMRGRYTELRDLLYDRLPKIIGSPNNISHSSICAEAEKMRYFQEGQWAYMQYDIPNTRYVLIWGADPLVANRGVSSYLNSWGRALDNARIASVEPRLSGTGSKCDEWLPVKPGYDGALASAMAHTILVEGMWHKPFVGDFFDGENRFIPGHEINEYTFLEEHTHGLAKWWNLYLKDASPEWAEPLCGIPADQIRRVALGFAAAAPNCISWVGGGPAMQPRGTYGVLAANALNGLTGGCDNIGGVLRYNSRSYQGFPSLDDYMDDIAKVGVKKEKIDQRGRLEWPNLASGRSGGGVNTNNVADAIINEDPNEIKVAMGYFNNFNFSCPGTGRWDQAMSKIDFFAHLTTHASEMSFYADIVLPVNHCMFESWGTLDNSSNGYRSVSLMQPAIERLWDTKSMETEIPWLLAEKLAQRGFDNLLRYYQTIVDPETGKSPANDKEFELYAIKHRMQHFWDPAQSKGGDKFSGWEEFVEVGVWNSDPYSYRARWSNMGTKTGKFEFYSETLKDALESHAEKHNTTVDHVMEVCNYLARGDLAFIPHYEEPYEWGDPVEYPFKFVDYKARLNREGRSSNCPWYLQLKDLDPGDKSYEDVAKLNPIDGERLGIRTGDKIRLTTPVGSIVCTASLWEGAQPGTVAKCFGQGHWAYGRYAAKVFGKEALGANNNDIIPVDNDRLSGSTAFYGHIRLKVEKA</sequence>
<keyword evidence="10" id="KW-0411">Iron-sulfur</keyword>
<keyword evidence="4" id="KW-0004">4Fe-4S</keyword>
<keyword evidence="6" id="KW-0479">Metal-binding</keyword>
<keyword evidence="8" id="KW-0560">Oxidoreductase</keyword>
<dbReference type="InterPro" id="IPR006657">
    <property type="entry name" value="MoPterin_dinucl-bd_dom"/>
</dbReference>
<dbReference type="InterPro" id="IPR006311">
    <property type="entry name" value="TAT_signal"/>
</dbReference>
<dbReference type="Gene3D" id="3.40.228.10">
    <property type="entry name" value="Dimethylsulfoxide Reductase, domain 2"/>
    <property type="match status" value="1"/>
</dbReference>
<gene>
    <name evidence="12" type="ORF">SAMN05660653_02642</name>
</gene>
<comment type="subcellular location">
    <subcellularLocation>
        <location evidence="1">Periplasm</location>
    </subcellularLocation>
</comment>
<keyword evidence="5" id="KW-0500">Molybdenum</keyword>
<organism evidence="12 13">
    <name type="scientific">Desulfonatronum thiosulfatophilum</name>
    <dbReference type="NCBI Taxonomy" id="617002"/>
    <lineage>
        <taxon>Bacteria</taxon>
        <taxon>Pseudomonadati</taxon>
        <taxon>Thermodesulfobacteriota</taxon>
        <taxon>Desulfovibrionia</taxon>
        <taxon>Desulfovibrionales</taxon>
        <taxon>Desulfonatronaceae</taxon>
        <taxon>Desulfonatronum</taxon>
    </lineage>
</organism>
<name>A0A1G6E7S7_9BACT</name>
<keyword evidence="7" id="KW-0732">Signal</keyword>
<dbReference type="Gene3D" id="2.40.40.20">
    <property type="match status" value="1"/>
</dbReference>
<dbReference type="Pfam" id="PF04879">
    <property type="entry name" value="Molybdop_Fe4S4"/>
    <property type="match status" value="1"/>
</dbReference>
<dbReference type="NCBIfam" id="TIGR01409">
    <property type="entry name" value="TAT_signal_seq"/>
    <property type="match status" value="1"/>
</dbReference>
<protein>
    <submittedName>
        <fullName evidence="12">Tat (Twin-arginine translocation) pathway signal sequence</fullName>
    </submittedName>
</protein>
<dbReference type="PANTHER" id="PTHR43742:SF9">
    <property type="entry name" value="TETRATHIONATE REDUCTASE SUBUNIT A"/>
    <property type="match status" value="1"/>
</dbReference>
<dbReference type="SMART" id="SM00926">
    <property type="entry name" value="Molybdop_Fe4S4"/>
    <property type="match status" value="1"/>
</dbReference>
<evidence type="ECO:0000256" key="4">
    <source>
        <dbReference type="ARBA" id="ARBA00022485"/>
    </source>
</evidence>
<evidence type="ECO:0000256" key="9">
    <source>
        <dbReference type="ARBA" id="ARBA00023004"/>
    </source>
</evidence>
<dbReference type="GO" id="GO:0051539">
    <property type="term" value="F:4 iron, 4 sulfur cluster binding"/>
    <property type="evidence" value="ECO:0007669"/>
    <property type="project" value="UniProtKB-KW"/>
</dbReference>
<comment type="subunit">
    <text evidence="3">Heterodimer of a large and a small subunit.</text>
</comment>
<evidence type="ECO:0000256" key="7">
    <source>
        <dbReference type="ARBA" id="ARBA00022729"/>
    </source>
</evidence>
<evidence type="ECO:0000256" key="5">
    <source>
        <dbReference type="ARBA" id="ARBA00022505"/>
    </source>
</evidence>
<dbReference type="InterPro" id="IPR019546">
    <property type="entry name" value="TAT_signal_bac_arc"/>
</dbReference>
<accession>A0A1G6E7S7</accession>
<dbReference type="GO" id="GO:0046872">
    <property type="term" value="F:metal ion binding"/>
    <property type="evidence" value="ECO:0007669"/>
    <property type="project" value="UniProtKB-KW"/>
</dbReference>
<dbReference type="GO" id="GO:0016491">
    <property type="term" value="F:oxidoreductase activity"/>
    <property type="evidence" value="ECO:0007669"/>
    <property type="project" value="UniProtKB-KW"/>
</dbReference>
<keyword evidence="13" id="KW-1185">Reference proteome</keyword>
<dbReference type="PROSITE" id="PS51669">
    <property type="entry name" value="4FE4S_MOW_BIS_MGD"/>
    <property type="match status" value="1"/>
</dbReference>
<dbReference type="EMBL" id="FMXO01000016">
    <property type="protein sequence ID" value="SDB53380.1"/>
    <property type="molecule type" value="Genomic_DNA"/>
</dbReference>
<dbReference type="Gene3D" id="2.20.25.90">
    <property type="entry name" value="ADC-like domains"/>
    <property type="match status" value="1"/>
</dbReference>
<evidence type="ECO:0000256" key="2">
    <source>
        <dbReference type="ARBA" id="ARBA00010312"/>
    </source>
</evidence>
<dbReference type="InterPro" id="IPR006963">
    <property type="entry name" value="Mopterin_OxRdtase_4Fe-4S_dom"/>
</dbReference>
<dbReference type="Gene3D" id="3.40.50.740">
    <property type="match status" value="1"/>
</dbReference>
<dbReference type="PANTHER" id="PTHR43742">
    <property type="entry name" value="TRIMETHYLAMINE-N-OXIDE REDUCTASE"/>
    <property type="match status" value="1"/>
</dbReference>
<dbReference type="Pfam" id="PF01568">
    <property type="entry name" value="Molydop_binding"/>
    <property type="match status" value="1"/>
</dbReference>
<dbReference type="SUPFAM" id="SSF53706">
    <property type="entry name" value="Formate dehydrogenase/DMSO reductase, domains 1-3"/>
    <property type="match status" value="1"/>
</dbReference>
<proteinExistence type="inferred from homology"/>
<evidence type="ECO:0000256" key="8">
    <source>
        <dbReference type="ARBA" id="ARBA00023002"/>
    </source>
</evidence>
<evidence type="ECO:0000256" key="10">
    <source>
        <dbReference type="ARBA" id="ARBA00023014"/>
    </source>
</evidence>
<evidence type="ECO:0000256" key="3">
    <source>
        <dbReference type="ARBA" id="ARBA00011771"/>
    </source>
</evidence>
<dbReference type="SUPFAM" id="SSF50692">
    <property type="entry name" value="ADC-like"/>
    <property type="match status" value="1"/>
</dbReference>
<dbReference type="InterPro" id="IPR006656">
    <property type="entry name" value="Mopterin_OxRdtase"/>
</dbReference>
<comment type="similarity">
    <text evidence="2">Belongs to the prokaryotic molybdopterin-containing oxidoreductase family.</text>
</comment>
<dbReference type="InterPro" id="IPR037946">
    <property type="entry name" value="MopB_CT_Tetrathionate"/>
</dbReference>
<dbReference type="STRING" id="617002.SAMN05660653_02642"/>
<dbReference type="CDD" id="cd02757">
    <property type="entry name" value="MopB_Arsenate-R"/>
    <property type="match status" value="1"/>
</dbReference>
<dbReference type="CDD" id="cd02780">
    <property type="entry name" value="MopB_CT_Tetrathionate_Arsenate-R"/>
    <property type="match status" value="1"/>
</dbReference>
<dbReference type="InterPro" id="IPR009010">
    <property type="entry name" value="Asp_de-COase-like_dom_sf"/>
</dbReference>
<evidence type="ECO:0000313" key="13">
    <source>
        <dbReference type="Proteomes" id="UP000198771"/>
    </source>
</evidence>
<dbReference type="Proteomes" id="UP000198771">
    <property type="component" value="Unassembled WGS sequence"/>
</dbReference>
<reference evidence="12 13" key="1">
    <citation type="submission" date="2016-10" db="EMBL/GenBank/DDBJ databases">
        <authorList>
            <person name="de Groot N.N."/>
        </authorList>
    </citation>
    <scope>NUCLEOTIDE SEQUENCE [LARGE SCALE GENOMIC DNA]</scope>
    <source>
        <strain evidence="12 13">ASO4-2</strain>
    </source>
</reference>
<feature type="domain" description="4Fe-4S Mo/W bis-MGD-type" evidence="11">
    <location>
        <begin position="56"/>
        <end position="112"/>
    </location>
</feature>
<evidence type="ECO:0000313" key="12">
    <source>
        <dbReference type="EMBL" id="SDB53380.1"/>
    </source>
</evidence>